<name>A0A0C9XJ70_9AGAM</name>
<reference evidence="2 3" key="1">
    <citation type="submission" date="2014-04" db="EMBL/GenBank/DDBJ databases">
        <authorList>
            <consortium name="DOE Joint Genome Institute"/>
            <person name="Kuo A."/>
            <person name="Kohler A."/>
            <person name="Costa M.D."/>
            <person name="Nagy L.G."/>
            <person name="Floudas D."/>
            <person name="Copeland A."/>
            <person name="Barry K.W."/>
            <person name="Cichocki N."/>
            <person name="Veneault-Fourrey C."/>
            <person name="LaButti K."/>
            <person name="Lindquist E.A."/>
            <person name="Lipzen A."/>
            <person name="Lundell T."/>
            <person name="Morin E."/>
            <person name="Murat C."/>
            <person name="Sun H."/>
            <person name="Tunlid A."/>
            <person name="Henrissat B."/>
            <person name="Grigoriev I.V."/>
            <person name="Hibbett D.S."/>
            <person name="Martin F."/>
            <person name="Nordberg H.P."/>
            <person name="Cantor M.N."/>
            <person name="Hua S.X."/>
        </authorList>
    </citation>
    <scope>NUCLEOTIDE SEQUENCE [LARGE SCALE GENOMIC DNA]</scope>
    <source>
        <strain evidence="2 3">441</strain>
    </source>
</reference>
<evidence type="ECO:0000313" key="2">
    <source>
        <dbReference type="EMBL" id="KIK12365.1"/>
    </source>
</evidence>
<feature type="compositionally biased region" description="Low complexity" evidence="1">
    <location>
        <begin position="49"/>
        <end position="68"/>
    </location>
</feature>
<organism evidence="2 3">
    <name type="scientific">Pisolithus microcarpus 441</name>
    <dbReference type="NCBI Taxonomy" id="765257"/>
    <lineage>
        <taxon>Eukaryota</taxon>
        <taxon>Fungi</taxon>
        <taxon>Dikarya</taxon>
        <taxon>Basidiomycota</taxon>
        <taxon>Agaricomycotina</taxon>
        <taxon>Agaricomycetes</taxon>
        <taxon>Agaricomycetidae</taxon>
        <taxon>Boletales</taxon>
        <taxon>Sclerodermatineae</taxon>
        <taxon>Pisolithaceae</taxon>
        <taxon>Pisolithus</taxon>
    </lineage>
</organism>
<evidence type="ECO:0000313" key="3">
    <source>
        <dbReference type="Proteomes" id="UP000054018"/>
    </source>
</evidence>
<dbReference type="HOGENOM" id="CLU_2672013_0_0_1"/>
<accession>A0A0C9XJ70</accession>
<keyword evidence="3" id="KW-1185">Reference proteome</keyword>
<sequence>MPPPPNQEVAPITDTYRRNESPPTPILDSTRRPTPIYVGLRPFDPLKSPTPATASSTAASPQTAAKSPRIVGQRPTVT</sequence>
<reference evidence="3" key="2">
    <citation type="submission" date="2015-01" db="EMBL/GenBank/DDBJ databases">
        <title>Evolutionary Origins and Diversification of the Mycorrhizal Mutualists.</title>
        <authorList>
            <consortium name="DOE Joint Genome Institute"/>
            <consortium name="Mycorrhizal Genomics Consortium"/>
            <person name="Kohler A."/>
            <person name="Kuo A."/>
            <person name="Nagy L.G."/>
            <person name="Floudas D."/>
            <person name="Copeland A."/>
            <person name="Barry K.W."/>
            <person name="Cichocki N."/>
            <person name="Veneault-Fourrey C."/>
            <person name="LaButti K."/>
            <person name="Lindquist E.A."/>
            <person name="Lipzen A."/>
            <person name="Lundell T."/>
            <person name="Morin E."/>
            <person name="Murat C."/>
            <person name="Riley R."/>
            <person name="Ohm R."/>
            <person name="Sun H."/>
            <person name="Tunlid A."/>
            <person name="Henrissat B."/>
            <person name="Grigoriev I.V."/>
            <person name="Hibbett D.S."/>
            <person name="Martin F."/>
        </authorList>
    </citation>
    <scope>NUCLEOTIDE SEQUENCE [LARGE SCALE GENOMIC DNA]</scope>
    <source>
        <strain evidence="3">441</strain>
    </source>
</reference>
<dbReference type="EMBL" id="KN834089">
    <property type="protein sequence ID" value="KIK12365.1"/>
    <property type="molecule type" value="Genomic_DNA"/>
</dbReference>
<dbReference type="AlphaFoldDB" id="A0A0C9XJ70"/>
<evidence type="ECO:0000256" key="1">
    <source>
        <dbReference type="SAM" id="MobiDB-lite"/>
    </source>
</evidence>
<protein>
    <submittedName>
        <fullName evidence="2">Uncharacterized protein</fullName>
    </submittedName>
</protein>
<gene>
    <name evidence="2" type="ORF">PISMIDRAFT_18788</name>
</gene>
<proteinExistence type="predicted"/>
<feature type="region of interest" description="Disordered" evidence="1">
    <location>
        <begin position="1"/>
        <end position="78"/>
    </location>
</feature>
<dbReference type="Proteomes" id="UP000054018">
    <property type="component" value="Unassembled WGS sequence"/>
</dbReference>